<sequence>MWFLRAARMVEGQLPFKYLGIPMSSKRLRSVDCQLLVDKVVARIRGWGTRKLSYAGRIVLVQSVLQSVQSYWASIFLLPKKVVKSIDSICRNFLWEGNECYTHPPPVNWETVCRKKRAGGLGLKDLFAFNVAAVGKVVWWVFSNANRLWVQLVHHIYIRGQNWSEYVVGSDASWSWKRICKVKGLLLEGFLRQWQDQLPYTIKRGYNWLKHDEDTVGWYSIVWNRFNCPKHSVICWLSLYNRLYTNCRQIRLGRMVDATCLLCGQGREDHQHLFFECRLSKECVYLVQYWLGRPTREKFNWTVIRRLRQCSVLVRMTLSAPFLGLVHHIWMA</sequence>
<dbReference type="Proteomes" id="UP001443914">
    <property type="component" value="Unassembled WGS sequence"/>
</dbReference>
<evidence type="ECO:0000259" key="1">
    <source>
        <dbReference type="Pfam" id="PF13966"/>
    </source>
</evidence>
<protein>
    <recommendedName>
        <fullName evidence="1">Reverse transcriptase zinc-binding domain-containing protein</fullName>
    </recommendedName>
</protein>
<organism evidence="2 3">
    <name type="scientific">Saponaria officinalis</name>
    <name type="common">Common soapwort</name>
    <name type="synonym">Lychnis saponaria</name>
    <dbReference type="NCBI Taxonomy" id="3572"/>
    <lineage>
        <taxon>Eukaryota</taxon>
        <taxon>Viridiplantae</taxon>
        <taxon>Streptophyta</taxon>
        <taxon>Embryophyta</taxon>
        <taxon>Tracheophyta</taxon>
        <taxon>Spermatophyta</taxon>
        <taxon>Magnoliopsida</taxon>
        <taxon>eudicotyledons</taxon>
        <taxon>Gunneridae</taxon>
        <taxon>Pentapetalae</taxon>
        <taxon>Caryophyllales</taxon>
        <taxon>Caryophyllaceae</taxon>
        <taxon>Caryophylleae</taxon>
        <taxon>Saponaria</taxon>
    </lineage>
</organism>
<dbReference type="AlphaFoldDB" id="A0AAW1GWP4"/>
<dbReference type="InterPro" id="IPR026960">
    <property type="entry name" value="RVT-Znf"/>
</dbReference>
<dbReference type="PANTHER" id="PTHR33116:SF84">
    <property type="entry name" value="RNA-DIRECTED DNA POLYMERASE"/>
    <property type="match status" value="1"/>
</dbReference>
<keyword evidence="3" id="KW-1185">Reference proteome</keyword>
<name>A0AAW1GWP4_SAPOF</name>
<dbReference type="Pfam" id="PF13966">
    <property type="entry name" value="zf-RVT"/>
    <property type="match status" value="1"/>
</dbReference>
<evidence type="ECO:0000313" key="3">
    <source>
        <dbReference type="Proteomes" id="UP001443914"/>
    </source>
</evidence>
<dbReference type="EMBL" id="JBDFQZ010000013">
    <property type="protein sequence ID" value="KAK9667941.1"/>
    <property type="molecule type" value="Genomic_DNA"/>
</dbReference>
<accession>A0AAW1GWP4</accession>
<dbReference type="PANTHER" id="PTHR33116">
    <property type="entry name" value="REVERSE TRANSCRIPTASE ZINC-BINDING DOMAIN-CONTAINING PROTEIN-RELATED-RELATED"/>
    <property type="match status" value="1"/>
</dbReference>
<feature type="domain" description="Reverse transcriptase zinc-binding" evidence="1">
    <location>
        <begin position="200"/>
        <end position="282"/>
    </location>
</feature>
<gene>
    <name evidence="2" type="ORF">RND81_13G022300</name>
</gene>
<evidence type="ECO:0000313" key="2">
    <source>
        <dbReference type="EMBL" id="KAK9667941.1"/>
    </source>
</evidence>
<reference evidence="2" key="1">
    <citation type="submission" date="2024-03" db="EMBL/GenBank/DDBJ databases">
        <title>WGS assembly of Saponaria officinalis var. Norfolk2.</title>
        <authorList>
            <person name="Jenkins J."/>
            <person name="Shu S."/>
            <person name="Grimwood J."/>
            <person name="Barry K."/>
            <person name="Goodstein D."/>
            <person name="Schmutz J."/>
            <person name="Leebens-Mack J."/>
            <person name="Osbourn A."/>
        </authorList>
    </citation>
    <scope>NUCLEOTIDE SEQUENCE [LARGE SCALE GENOMIC DNA]</scope>
    <source>
        <strain evidence="2">JIC</strain>
    </source>
</reference>
<proteinExistence type="predicted"/>
<comment type="caution">
    <text evidence="2">The sequence shown here is derived from an EMBL/GenBank/DDBJ whole genome shotgun (WGS) entry which is preliminary data.</text>
</comment>